<reference evidence="5" key="1">
    <citation type="submission" date="2016-11" db="EMBL/GenBank/DDBJ databases">
        <authorList>
            <person name="Varghese N."/>
            <person name="Submissions S."/>
        </authorList>
    </citation>
    <scope>NUCLEOTIDE SEQUENCE [LARGE SCALE GENOMIC DNA]</scope>
    <source>
        <strain evidence="5">DSM 15212 / CIP 107654 / DViRD3</strain>
    </source>
</reference>
<feature type="region of interest" description="Disordered" evidence="2">
    <location>
        <begin position="376"/>
        <end position="411"/>
    </location>
</feature>
<keyword evidence="3" id="KW-0472">Membrane</keyword>
<feature type="transmembrane region" description="Helical" evidence="3">
    <location>
        <begin position="136"/>
        <end position="154"/>
    </location>
</feature>
<dbReference type="AlphaFoldDB" id="A0A1M6JMI5"/>
<dbReference type="RefSeq" id="WP_073146281.1">
    <property type="nucleotide sequence ID" value="NZ_FRAG01000001.1"/>
</dbReference>
<evidence type="ECO:0000313" key="5">
    <source>
        <dbReference type="Proteomes" id="UP000184465"/>
    </source>
</evidence>
<evidence type="ECO:0000313" key="4">
    <source>
        <dbReference type="EMBL" id="SHJ47882.1"/>
    </source>
</evidence>
<accession>A0A1M6JMI5</accession>
<feature type="transmembrane region" description="Helical" evidence="3">
    <location>
        <begin position="21"/>
        <end position="46"/>
    </location>
</feature>
<proteinExistence type="predicted"/>
<feature type="transmembrane region" description="Helical" evidence="3">
    <location>
        <begin position="52"/>
        <end position="73"/>
    </location>
</feature>
<dbReference type="OrthoDB" id="1715639at2"/>
<evidence type="ECO:0000256" key="3">
    <source>
        <dbReference type="SAM" id="Phobius"/>
    </source>
</evidence>
<protein>
    <submittedName>
        <fullName evidence="4">Uncharacterized protein</fullName>
    </submittedName>
</protein>
<dbReference type="Gene3D" id="1.10.287.950">
    <property type="entry name" value="Methyl-accepting chemotaxis protein"/>
    <property type="match status" value="1"/>
</dbReference>
<keyword evidence="1" id="KW-0175">Coiled coil</keyword>
<feature type="coiled-coil region" evidence="1">
    <location>
        <begin position="161"/>
        <end position="236"/>
    </location>
</feature>
<name>A0A1M6JMI5_PARC5</name>
<organism evidence="4 5">
    <name type="scientific">Paramaledivibacter caminithermalis (strain DSM 15212 / CIP 107654 / DViRD3)</name>
    <name type="common">Clostridium caminithermale</name>
    <dbReference type="NCBI Taxonomy" id="1121301"/>
    <lineage>
        <taxon>Bacteria</taxon>
        <taxon>Bacillati</taxon>
        <taxon>Bacillota</taxon>
        <taxon>Clostridia</taxon>
        <taxon>Peptostreptococcales</taxon>
        <taxon>Caminicellaceae</taxon>
        <taxon>Paramaledivibacter</taxon>
    </lineage>
</organism>
<dbReference type="STRING" id="1121301.SAMN02745912_00047"/>
<gene>
    <name evidence="4" type="ORF">SAMN02745912_00047</name>
</gene>
<evidence type="ECO:0000256" key="2">
    <source>
        <dbReference type="SAM" id="MobiDB-lite"/>
    </source>
</evidence>
<dbReference type="EMBL" id="FRAG01000001">
    <property type="protein sequence ID" value="SHJ47882.1"/>
    <property type="molecule type" value="Genomic_DNA"/>
</dbReference>
<keyword evidence="5" id="KW-1185">Reference proteome</keyword>
<feature type="compositionally biased region" description="Low complexity" evidence="2">
    <location>
        <begin position="376"/>
        <end position="399"/>
    </location>
</feature>
<dbReference type="Proteomes" id="UP000184465">
    <property type="component" value="Unassembled WGS sequence"/>
</dbReference>
<dbReference type="SUPFAM" id="SSF58104">
    <property type="entry name" value="Methyl-accepting chemotaxis protein (MCP) signaling domain"/>
    <property type="match status" value="1"/>
</dbReference>
<sequence>MLDKKINNLLKPLKLKYFLKRMIHINTMALMIWGGVSFVLMVASRFFPITFIWNKILLALGISLVSGFFWSFCNKPSYKETARLVDSFGLKERTLTALELKGDDSLVSRIQKEDTLKILEKEDYRSKISLKPSMKILLFLLIIIVATIGISFIPTKSYVLAKEREKNIEKLEVEKANIEKVKEKIKKDESLTSEEKKKLEEKIDKIKRTLEKPKEFKNAQKEIVKFKKELNKINEDIKQRKIDEIAKKIEAKSFTKNLAEKLKKRNSHEVAKEIEKMANKLKNSNQDELKKISKQLKEIQELLKNNPELAKAFKEVRDALAKSIQQGMANSDALNKSLENLNQNINDMLNNPQLSSQLNEVMGSISELNNTLDEISGNNNEVLNNNNGSKNEGSGNNQEVCPTGEHSGEGG</sequence>
<keyword evidence="3" id="KW-1133">Transmembrane helix</keyword>
<evidence type="ECO:0000256" key="1">
    <source>
        <dbReference type="SAM" id="Coils"/>
    </source>
</evidence>
<keyword evidence="3" id="KW-0812">Transmembrane</keyword>